<feature type="region of interest" description="Disordered" evidence="6">
    <location>
        <begin position="298"/>
        <end position="324"/>
    </location>
</feature>
<keyword evidence="4" id="KW-0560">Oxidoreductase</keyword>
<proteinExistence type="predicted"/>
<dbReference type="InterPro" id="IPR045054">
    <property type="entry name" value="P4HA-like"/>
</dbReference>
<dbReference type="Gene3D" id="2.60.120.620">
    <property type="entry name" value="q2cbj1_9rhob like domain"/>
    <property type="match status" value="1"/>
</dbReference>
<dbReference type="SMART" id="SM00702">
    <property type="entry name" value="P4Hc"/>
    <property type="match status" value="1"/>
</dbReference>
<comment type="cofactor">
    <cofactor evidence="1">
        <name>L-ascorbate</name>
        <dbReference type="ChEBI" id="CHEBI:38290"/>
    </cofactor>
</comment>
<evidence type="ECO:0000256" key="2">
    <source>
        <dbReference type="ARBA" id="ARBA00022723"/>
    </source>
</evidence>
<feature type="domain" description="Prolyl 4-hydroxylase alpha subunit" evidence="7">
    <location>
        <begin position="111"/>
        <end position="292"/>
    </location>
</feature>
<dbReference type="GO" id="GO:0005783">
    <property type="term" value="C:endoplasmic reticulum"/>
    <property type="evidence" value="ECO:0007669"/>
    <property type="project" value="TreeGrafter"/>
</dbReference>
<keyword evidence="5" id="KW-0408">Iron</keyword>
<keyword evidence="3" id="KW-0223">Dioxygenase</keyword>
<evidence type="ECO:0000313" key="8">
    <source>
        <dbReference type="EMBL" id="CAD8362966.1"/>
    </source>
</evidence>
<gene>
    <name evidence="8" type="ORF">PBAH0796_LOCUS16146</name>
</gene>
<dbReference type="GO" id="GO:0005506">
    <property type="term" value="F:iron ion binding"/>
    <property type="evidence" value="ECO:0007669"/>
    <property type="project" value="InterPro"/>
</dbReference>
<feature type="compositionally biased region" description="Low complexity" evidence="6">
    <location>
        <begin position="311"/>
        <end position="324"/>
    </location>
</feature>
<evidence type="ECO:0000256" key="1">
    <source>
        <dbReference type="ARBA" id="ARBA00001961"/>
    </source>
</evidence>
<dbReference type="Pfam" id="PF13640">
    <property type="entry name" value="2OG-FeII_Oxy_3"/>
    <property type="match status" value="1"/>
</dbReference>
<dbReference type="SUPFAM" id="SSF51197">
    <property type="entry name" value="Clavaminate synthase-like"/>
    <property type="match status" value="1"/>
</dbReference>
<evidence type="ECO:0000256" key="4">
    <source>
        <dbReference type="ARBA" id="ARBA00023002"/>
    </source>
</evidence>
<organism evidence="8">
    <name type="scientific">Pyrodinium bahamense</name>
    <dbReference type="NCBI Taxonomy" id="73915"/>
    <lineage>
        <taxon>Eukaryota</taxon>
        <taxon>Sar</taxon>
        <taxon>Alveolata</taxon>
        <taxon>Dinophyceae</taxon>
        <taxon>Gonyaulacales</taxon>
        <taxon>Pyrocystaceae</taxon>
        <taxon>Pyrodinium</taxon>
    </lineage>
</organism>
<dbReference type="AlphaFoldDB" id="A0A7S0FIR9"/>
<keyword evidence="2" id="KW-0479">Metal-binding</keyword>
<reference evidence="8" key="1">
    <citation type="submission" date="2021-01" db="EMBL/GenBank/DDBJ databases">
        <authorList>
            <person name="Corre E."/>
            <person name="Pelletier E."/>
            <person name="Niang G."/>
            <person name="Scheremetjew M."/>
            <person name="Finn R."/>
            <person name="Kale V."/>
            <person name="Holt S."/>
            <person name="Cochrane G."/>
            <person name="Meng A."/>
            <person name="Brown T."/>
            <person name="Cohen L."/>
        </authorList>
    </citation>
    <scope>NUCLEOTIDE SEQUENCE</scope>
    <source>
        <strain evidence="8">Pbaha01</strain>
    </source>
</reference>
<evidence type="ECO:0000256" key="6">
    <source>
        <dbReference type="SAM" id="MobiDB-lite"/>
    </source>
</evidence>
<protein>
    <recommendedName>
        <fullName evidence="7">Prolyl 4-hydroxylase alpha subunit domain-containing protein</fullName>
    </recommendedName>
</protein>
<dbReference type="GO" id="GO:0031418">
    <property type="term" value="F:L-ascorbic acid binding"/>
    <property type="evidence" value="ECO:0007669"/>
    <property type="project" value="InterPro"/>
</dbReference>
<feature type="region of interest" description="Disordered" evidence="6">
    <location>
        <begin position="1"/>
        <end position="30"/>
    </location>
</feature>
<dbReference type="PANTHER" id="PTHR10869:SF241">
    <property type="entry name" value="FE2OG DIOXYGENASE DOMAIN-CONTAINING PROTEIN"/>
    <property type="match status" value="1"/>
</dbReference>
<evidence type="ECO:0000259" key="7">
    <source>
        <dbReference type="SMART" id="SM00702"/>
    </source>
</evidence>
<accession>A0A7S0FIR9</accession>
<sequence length="324" mass="35380">MVKTKGRDGGRGKKDNRGRDGAAPAPDCREATAMAAQMPQLAGRGLEAPRFHSTRWHVHQRFTAEDDPDRTRLPWRPPKFVSYTDPASQKAVAEELRLPKDLDAVPGYGQSFARVVRNVLSAAHCAELIASANVKGFTPALLNIGGGRQQLVPGARDGHRVIVDNLELADWLLGVFLPFLPKELEDGSRLSEMNERLRFLCYTPGQEFPAHRDACFERWEGHPHAGDFSFVTVQLYLHDVPRANGGATTFVMAGRPSHQPEAGSVLLFTQDLLHEGSLVERGIKYTLRTEVMHSRPGAKVPLRTGRSAPQAAADGGEAEAGTAA</sequence>
<dbReference type="InterPro" id="IPR044862">
    <property type="entry name" value="Pro_4_hyd_alph_FE2OG_OXY"/>
</dbReference>
<feature type="compositionally biased region" description="Basic and acidic residues" evidence="6">
    <location>
        <begin position="1"/>
        <end position="20"/>
    </location>
</feature>
<dbReference type="GO" id="GO:0004656">
    <property type="term" value="F:procollagen-proline 4-dioxygenase activity"/>
    <property type="evidence" value="ECO:0007669"/>
    <property type="project" value="TreeGrafter"/>
</dbReference>
<evidence type="ECO:0000256" key="3">
    <source>
        <dbReference type="ARBA" id="ARBA00022964"/>
    </source>
</evidence>
<name>A0A7S0FIR9_9DINO</name>
<evidence type="ECO:0000256" key="5">
    <source>
        <dbReference type="ARBA" id="ARBA00023004"/>
    </source>
</evidence>
<dbReference type="InterPro" id="IPR006620">
    <property type="entry name" value="Pro_4_hyd_alph"/>
</dbReference>
<dbReference type="EMBL" id="HBEG01026599">
    <property type="protein sequence ID" value="CAD8362966.1"/>
    <property type="molecule type" value="Transcribed_RNA"/>
</dbReference>
<dbReference type="PANTHER" id="PTHR10869">
    <property type="entry name" value="PROLYL 4-HYDROXYLASE ALPHA SUBUNIT"/>
    <property type="match status" value="1"/>
</dbReference>